<dbReference type="OrthoDB" id="5945655at2759"/>
<protein>
    <recommendedName>
        <fullName evidence="9">Protein Wnt</fullName>
    </recommendedName>
</protein>
<dbReference type="CDD" id="cd19338">
    <property type="entry name" value="Wnt_Wnt6"/>
    <property type="match status" value="1"/>
</dbReference>
<keyword evidence="7" id="KW-1015">Disulfide bond</keyword>
<dbReference type="RefSeq" id="XP_014664710.1">
    <property type="nucleotide sequence ID" value="XM_014809224.1"/>
</dbReference>
<dbReference type="GO" id="GO:0030182">
    <property type="term" value="P:neuron differentiation"/>
    <property type="evidence" value="ECO:0007669"/>
    <property type="project" value="TreeGrafter"/>
</dbReference>
<comment type="similarity">
    <text evidence="2 9">Belongs to the Wnt family.</text>
</comment>
<dbReference type="SMART" id="SM00097">
    <property type="entry name" value="WNT1"/>
    <property type="match status" value="1"/>
</dbReference>
<dbReference type="GO" id="GO:0005109">
    <property type="term" value="F:frizzled binding"/>
    <property type="evidence" value="ECO:0007669"/>
    <property type="project" value="TreeGrafter"/>
</dbReference>
<evidence type="ECO:0000256" key="8">
    <source>
        <dbReference type="ARBA" id="ARBA00023288"/>
    </source>
</evidence>
<dbReference type="PROSITE" id="PS00246">
    <property type="entry name" value="WNT1"/>
    <property type="match status" value="1"/>
</dbReference>
<sequence>MAAIRARWITSVILLSVFCHTGLSSYWWFLGTSSVYQSTVDLKTYNFKEKCQQLNYLIQKQKDLCGISHNILAAVSKGAAMGIDECKYQFQTRRWNCTTFNETSVFGGVLNINSREKSYIYAISSGGVEHEITKACAKGDINECGCDDSVRSLPTKDKWEWGGCSQDIRYGEKFSKEFTDSKENSRARDGMMNLHNNEAGRRSIRSTMKIVCKCHGVSGSCSIKVCWRKMSDFRRIGSMLKQRFDGATLVDLNKRRTRLRPKTKGQKQPTKKDLVYLEESPDFCEYDPTIGSLGTRHRECNRTSYGIDGCRLMCCGRGYHTMVEQVTEDCDCKFFWCCEVRCRKCTQMVDKNYCN</sequence>
<keyword evidence="5" id="KW-0272">Extracellular matrix</keyword>
<dbReference type="FunFam" id="3.30.2460.20:FF:000001">
    <property type="entry name" value="Wnt homolog"/>
    <property type="match status" value="1"/>
</dbReference>
<dbReference type="PRINTS" id="PR01349">
    <property type="entry name" value="WNTPROTEIN"/>
</dbReference>
<dbReference type="OMA" id="ANWWYLG"/>
<dbReference type="GO" id="GO:0045165">
    <property type="term" value="P:cell fate commitment"/>
    <property type="evidence" value="ECO:0007669"/>
    <property type="project" value="TreeGrafter"/>
</dbReference>
<keyword evidence="4" id="KW-0964">Secreted</keyword>
<dbReference type="InterPro" id="IPR005817">
    <property type="entry name" value="Wnt"/>
</dbReference>
<proteinExistence type="evidence at transcript level"/>
<dbReference type="GO" id="GO:0000902">
    <property type="term" value="P:cell morphogenesis"/>
    <property type="evidence" value="ECO:0007669"/>
    <property type="project" value="UniProtKB-ARBA"/>
</dbReference>
<evidence type="ECO:0000256" key="1">
    <source>
        <dbReference type="ARBA" id="ARBA00004498"/>
    </source>
</evidence>
<dbReference type="PANTHER" id="PTHR12027">
    <property type="entry name" value="WNT RELATED"/>
    <property type="match status" value="1"/>
</dbReference>
<keyword evidence="3 9" id="KW-0217">Developmental protein</keyword>
<evidence type="ECO:0000256" key="6">
    <source>
        <dbReference type="ARBA" id="ARBA00022687"/>
    </source>
</evidence>
<evidence type="ECO:0000256" key="9">
    <source>
        <dbReference type="RuleBase" id="RU003500"/>
    </source>
</evidence>
<evidence type="ECO:0000256" key="2">
    <source>
        <dbReference type="ARBA" id="ARBA00005683"/>
    </source>
</evidence>
<dbReference type="InterPro" id="IPR018161">
    <property type="entry name" value="Wnt_CS"/>
</dbReference>
<reference evidence="12" key="2">
    <citation type="submission" date="2025-05" db="UniProtKB">
        <authorList>
            <consortium name="RefSeq"/>
        </authorList>
    </citation>
    <scope>IDENTIFICATION</scope>
</reference>
<dbReference type="GeneID" id="106807022"/>
<comment type="function">
    <text evidence="9">Ligand for members of the frizzled family of seven transmembrane receptors.</text>
</comment>
<dbReference type="GO" id="GO:0005615">
    <property type="term" value="C:extracellular space"/>
    <property type="evidence" value="ECO:0007669"/>
    <property type="project" value="TreeGrafter"/>
</dbReference>
<dbReference type="PANTHER" id="PTHR12027:SF99">
    <property type="entry name" value="PROTEIN WNT"/>
    <property type="match status" value="1"/>
</dbReference>
<keyword evidence="8" id="KW-0449">Lipoprotein</keyword>
<keyword evidence="11" id="KW-1185">Reference proteome</keyword>
<keyword evidence="6 9" id="KW-0879">Wnt signaling pathway</keyword>
<dbReference type="GO" id="GO:0005125">
    <property type="term" value="F:cytokine activity"/>
    <property type="evidence" value="ECO:0007669"/>
    <property type="project" value="TreeGrafter"/>
</dbReference>
<gene>
    <name evidence="10" type="primary">WntA</name>
    <name evidence="12" type="synonym">LOC106807022</name>
</gene>
<organism evidence="10">
    <name type="scientific">Priapulus caudatus</name>
    <name type="common">Priapulid worm</name>
    <dbReference type="NCBI Taxonomy" id="37621"/>
    <lineage>
        <taxon>Eukaryota</taxon>
        <taxon>Metazoa</taxon>
        <taxon>Ecdysozoa</taxon>
        <taxon>Scalidophora</taxon>
        <taxon>Priapulida</taxon>
        <taxon>Priapulimorpha</taxon>
        <taxon>Priapulimorphida</taxon>
        <taxon>Priapulidae</taxon>
        <taxon>Priapulus</taxon>
    </lineage>
</organism>
<dbReference type="EMBL" id="LR025129">
    <property type="protein sequence ID" value="VAY10407.1"/>
    <property type="molecule type" value="mRNA"/>
</dbReference>
<dbReference type="Gene3D" id="3.30.2460.20">
    <property type="match status" value="1"/>
</dbReference>
<evidence type="ECO:0000313" key="12">
    <source>
        <dbReference type="RefSeq" id="XP_014664710.1"/>
    </source>
</evidence>
<dbReference type="Proteomes" id="UP000695022">
    <property type="component" value="Unplaced"/>
</dbReference>
<evidence type="ECO:0000256" key="4">
    <source>
        <dbReference type="ARBA" id="ARBA00022525"/>
    </source>
</evidence>
<evidence type="ECO:0000313" key="11">
    <source>
        <dbReference type="Proteomes" id="UP000695022"/>
    </source>
</evidence>
<name>A0A3P3ZKQ7_PRICU</name>
<evidence type="ECO:0000256" key="3">
    <source>
        <dbReference type="ARBA" id="ARBA00022473"/>
    </source>
</evidence>
<evidence type="ECO:0000313" key="10">
    <source>
        <dbReference type="EMBL" id="VAY10407.1"/>
    </source>
</evidence>
<dbReference type="InterPro" id="IPR009143">
    <property type="entry name" value="Wnt6"/>
</dbReference>
<comment type="subcellular location">
    <subcellularLocation>
        <location evidence="1 9">Secreted</location>
        <location evidence="1 9">Extracellular space</location>
        <location evidence="1 9">Extracellular matrix</location>
    </subcellularLocation>
</comment>
<accession>A0A3P3ZKQ7</accession>
<dbReference type="GO" id="GO:0060070">
    <property type="term" value="P:canonical Wnt signaling pathway"/>
    <property type="evidence" value="ECO:0007669"/>
    <property type="project" value="TreeGrafter"/>
</dbReference>
<evidence type="ECO:0000256" key="7">
    <source>
        <dbReference type="ARBA" id="ARBA00023157"/>
    </source>
</evidence>
<dbReference type="AlphaFoldDB" id="A0A3P3ZKQ7"/>
<reference evidence="10" key="1">
    <citation type="submission" date="2018-10" db="EMBL/GenBank/DDBJ databases">
        <authorList>
            <person name="Janssen R."/>
        </authorList>
    </citation>
    <scope>NUCLEOTIDE SEQUENCE</scope>
    <source>
        <tissue evidence="10">Embryonic</tissue>
    </source>
</reference>
<evidence type="ECO:0000256" key="5">
    <source>
        <dbReference type="ARBA" id="ARBA00022530"/>
    </source>
</evidence>
<dbReference type="Pfam" id="PF00110">
    <property type="entry name" value="wnt"/>
    <property type="match status" value="1"/>
</dbReference>
<dbReference type="InterPro" id="IPR043158">
    <property type="entry name" value="Wnt_C"/>
</dbReference>